<dbReference type="EMBL" id="HBGU01082291">
    <property type="protein sequence ID" value="CAD9549548.1"/>
    <property type="molecule type" value="Transcribed_RNA"/>
</dbReference>
<keyword evidence="1" id="KW-0812">Transmembrane</keyword>
<sequence>MGGPGVPMLTGFEASRLSSSCGCAFSITAALAQKRPAFYRSLALAALFLSPLSPLLPHLCCRLHPHACRIRWATDRERAAPLTPCTLPTSVAPRSRQPPLVCVRLHRNLAIERWAKYKEDYHLRFRFTGRRVFDIALWGFVVPFGIYTLIKSDQIKADETAGRKGTKFL</sequence>
<name>A0A7S2JJF0_9EUKA</name>
<dbReference type="AlphaFoldDB" id="A0A7S2JJF0"/>
<organism evidence="2">
    <name type="scientific">Haptolina brevifila</name>
    <dbReference type="NCBI Taxonomy" id="156173"/>
    <lineage>
        <taxon>Eukaryota</taxon>
        <taxon>Haptista</taxon>
        <taxon>Haptophyta</taxon>
        <taxon>Prymnesiophyceae</taxon>
        <taxon>Prymnesiales</taxon>
        <taxon>Prymnesiaceae</taxon>
        <taxon>Haptolina</taxon>
    </lineage>
</organism>
<gene>
    <name evidence="2" type="ORF">CBRE1094_LOCUS44902</name>
</gene>
<keyword evidence="1" id="KW-0472">Membrane</keyword>
<evidence type="ECO:0000313" key="2">
    <source>
        <dbReference type="EMBL" id="CAD9549548.1"/>
    </source>
</evidence>
<proteinExistence type="predicted"/>
<protein>
    <recommendedName>
        <fullName evidence="3">Complex I-B15</fullName>
    </recommendedName>
</protein>
<accession>A0A7S2JJF0</accession>
<feature type="transmembrane region" description="Helical" evidence="1">
    <location>
        <begin position="132"/>
        <end position="150"/>
    </location>
</feature>
<reference evidence="2" key="1">
    <citation type="submission" date="2021-01" db="EMBL/GenBank/DDBJ databases">
        <authorList>
            <person name="Corre E."/>
            <person name="Pelletier E."/>
            <person name="Niang G."/>
            <person name="Scheremetjew M."/>
            <person name="Finn R."/>
            <person name="Kale V."/>
            <person name="Holt S."/>
            <person name="Cochrane G."/>
            <person name="Meng A."/>
            <person name="Brown T."/>
            <person name="Cohen L."/>
        </authorList>
    </citation>
    <scope>NUCLEOTIDE SEQUENCE</scope>
    <source>
        <strain evidence="2">UTEX LB 985</strain>
    </source>
</reference>
<keyword evidence="1" id="KW-1133">Transmembrane helix</keyword>
<evidence type="ECO:0000256" key="1">
    <source>
        <dbReference type="SAM" id="Phobius"/>
    </source>
</evidence>
<evidence type="ECO:0008006" key="3">
    <source>
        <dbReference type="Google" id="ProtNLM"/>
    </source>
</evidence>